<feature type="compositionally biased region" description="Acidic residues" evidence="1">
    <location>
        <begin position="182"/>
        <end position="191"/>
    </location>
</feature>
<protein>
    <submittedName>
        <fullName evidence="2">Uncharacterized protein</fullName>
    </submittedName>
</protein>
<gene>
    <name evidence="2" type="ORF">CHRIB12_LOCUS16410</name>
</gene>
<evidence type="ECO:0000313" key="2">
    <source>
        <dbReference type="EMBL" id="CAB5378884.1"/>
    </source>
</evidence>
<dbReference type="VEuPathDB" id="FungiDB:RhiirFUN_018065"/>
<reference evidence="2" key="1">
    <citation type="submission" date="2020-05" db="EMBL/GenBank/DDBJ databases">
        <authorList>
            <person name="Rincon C."/>
            <person name="Sanders R I."/>
            <person name="Robbins C."/>
            <person name="Chaturvedi A."/>
        </authorList>
    </citation>
    <scope>NUCLEOTIDE SEQUENCE</scope>
    <source>
        <strain evidence="2">CHB12</strain>
    </source>
</reference>
<sequence>MVVCGTISFWENTDEPSLKNFLDFRLLAGDLEDMQTEYHRYKKELDTIGKFYAEVSEPGQEVLRWKNAFKLSKQSAVVKRFWKLHAESQNIAARTNMQEKKAKAKVLKLQTNQHVTIATVATKQIQQYARSTNTSIMKRFYCDDNEKTVKRTRTDKCEGDNSNSEGNDNFHAEDYDHQDLDQTGDEIDDTCENSLSDHQDLDQTGDEIDDSCENSLSDHQDLDQTDNEIDDTREKSPSFQDSRKWRLSTGKVVEDALYNFASKCSYEHASHSFIIDPTDQSYINEGIFTVDELNEIKTHKRRDLPEIPEDLLNYLMTFAKSTLHELRSAIDQPIKVLQGEFSPEKHHDYDWARYAMYTILQEYETGSLRKDHHERWYNMHLWCPIVDRCFSYVDDMDTIRDESCSIASGIRKNANRTASGVNKMERQKVGRRGDFILRTSSNLEFGGAEAGRTYKTDKGTKWLVESGLKLPKLLKDMIVQLASNAEWSTPVLRNLKTIGFVHADCRQMLLELDCPEGYVCRLSRGNIFKVADSIVTHTTETLPLIAVTWRAKETIQECLNIVRRRTVKIDDEKEVLRIIRSAGSNKPSKMADNNIIIPDCFGTPLKKKAILNQKNSFSCA</sequence>
<evidence type="ECO:0000256" key="1">
    <source>
        <dbReference type="SAM" id="MobiDB-lite"/>
    </source>
</evidence>
<dbReference type="OrthoDB" id="2385582at2759"/>
<feature type="compositionally biased region" description="Acidic residues" evidence="1">
    <location>
        <begin position="203"/>
        <end position="212"/>
    </location>
</feature>
<feature type="compositionally biased region" description="Basic and acidic residues" evidence="1">
    <location>
        <begin position="230"/>
        <end position="243"/>
    </location>
</feature>
<dbReference type="Proteomes" id="UP000684084">
    <property type="component" value="Unassembled WGS sequence"/>
</dbReference>
<evidence type="ECO:0000313" key="3">
    <source>
        <dbReference type="Proteomes" id="UP000684084"/>
    </source>
</evidence>
<feature type="region of interest" description="Disordered" evidence="1">
    <location>
        <begin position="151"/>
        <end position="243"/>
    </location>
</feature>
<dbReference type="EMBL" id="CAGKOT010000039">
    <property type="protein sequence ID" value="CAB5378884.1"/>
    <property type="molecule type" value="Genomic_DNA"/>
</dbReference>
<feature type="compositionally biased region" description="Basic and acidic residues" evidence="1">
    <location>
        <begin position="168"/>
        <end position="180"/>
    </location>
</feature>
<comment type="caution">
    <text evidence="2">The sequence shown here is derived from an EMBL/GenBank/DDBJ whole genome shotgun (WGS) entry which is preliminary data.</text>
</comment>
<proteinExistence type="predicted"/>
<organism evidence="2 3">
    <name type="scientific">Rhizophagus irregularis</name>
    <dbReference type="NCBI Taxonomy" id="588596"/>
    <lineage>
        <taxon>Eukaryota</taxon>
        <taxon>Fungi</taxon>
        <taxon>Fungi incertae sedis</taxon>
        <taxon>Mucoromycota</taxon>
        <taxon>Glomeromycotina</taxon>
        <taxon>Glomeromycetes</taxon>
        <taxon>Glomerales</taxon>
        <taxon>Glomeraceae</taxon>
        <taxon>Rhizophagus</taxon>
    </lineage>
</organism>
<accession>A0A916EFP1</accession>
<dbReference type="AlphaFoldDB" id="A0A916EFP1"/>
<name>A0A916EFP1_9GLOM</name>